<sequence>MTSPQRPFKAFDPSKEKTSPQLKQPTKYVPVSLKELPKPAPRRSLKDKAACQPPACEELGGTCRPPSVRSRLAPRPTSIATTTNMVRASSVPGRVPASADKNSSPSGRYEGQRRYGGQPRSASHGRRMTPGDTPRLVQTLHHRLATDNGHLSFNRGDLLTVVVEVDDRYLLCCHHDRKGLVPRAAVIIHEQ</sequence>
<keyword evidence="6" id="KW-1185">Reference proteome</keyword>
<keyword evidence="1 2" id="KW-0728">SH3 domain</keyword>
<comment type="caution">
    <text evidence="5">The sequence shown here is derived from an EMBL/GenBank/DDBJ whole genome shotgun (WGS) entry which is preliminary data.</text>
</comment>
<evidence type="ECO:0000313" key="5">
    <source>
        <dbReference type="EMBL" id="KAG0729597.1"/>
    </source>
</evidence>
<evidence type="ECO:0000256" key="2">
    <source>
        <dbReference type="PROSITE-ProRule" id="PRU00192"/>
    </source>
</evidence>
<gene>
    <name evidence="5" type="ORF">GWK47_030006</name>
</gene>
<dbReference type="PANTHER" id="PTHR15591">
    <property type="entry name" value="RUN AND SH3 DOMAIN CONTAINING"/>
    <property type="match status" value="1"/>
</dbReference>
<organism evidence="5 6">
    <name type="scientific">Chionoecetes opilio</name>
    <name type="common">Atlantic snow crab</name>
    <name type="synonym">Cancer opilio</name>
    <dbReference type="NCBI Taxonomy" id="41210"/>
    <lineage>
        <taxon>Eukaryota</taxon>
        <taxon>Metazoa</taxon>
        <taxon>Ecdysozoa</taxon>
        <taxon>Arthropoda</taxon>
        <taxon>Crustacea</taxon>
        <taxon>Multicrustacea</taxon>
        <taxon>Malacostraca</taxon>
        <taxon>Eumalacostraca</taxon>
        <taxon>Eucarida</taxon>
        <taxon>Decapoda</taxon>
        <taxon>Pleocyemata</taxon>
        <taxon>Brachyura</taxon>
        <taxon>Eubrachyura</taxon>
        <taxon>Majoidea</taxon>
        <taxon>Majidae</taxon>
        <taxon>Chionoecetes</taxon>
    </lineage>
</organism>
<dbReference type="GO" id="GO:0031410">
    <property type="term" value="C:cytoplasmic vesicle"/>
    <property type="evidence" value="ECO:0007669"/>
    <property type="project" value="TreeGrafter"/>
</dbReference>
<feature type="compositionally biased region" description="Polar residues" evidence="3">
    <location>
        <begin position="78"/>
        <end position="87"/>
    </location>
</feature>
<dbReference type="SUPFAM" id="SSF50044">
    <property type="entry name" value="SH3-domain"/>
    <property type="match status" value="1"/>
</dbReference>
<feature type="domain" description="SH3" evidence="4">
    <location>
        <begin position="132"/>
        <end position="191"/>
    </location>
</feature>
<protein>
    <recommendedName>
        <fullName evidence="4">SH3 domain-containing protein</fullName>
    </recommendedName>
</protein>
<evidence type="ECO:0000256" key="1">
    <source>
        <dbReference type="ARBA" id="ARBA00022443"/>
    </source>
</evidence>
<dbReference type="Gene3D" id="2.30.30.40">
    <property type="entry name" value="SH3 Domains"/>
    <property type="match status" value="1"/>
</dbReference>
<evidence type="ECO:0000256" key="3">
    <source>
        <dbReference type="SAM" id="MobiDB-lite"/>
    </source>
</evidence>
<proteinExistence type="predicted"/>
<evidence type="ECO:0000259" key="4">
    <source>
        <dbReference type="PROSITE" id="PS50002"/>
    </source>
</evidence>
<dbReference type="EMBL" id="JACEEZ010001007">
    <property type="protein sequence ID" value="KAG0729597.1"/>
    <property type="molecule type" value="Genomic_DNA"/>
</dbReference>
<name>A0A8J4YKB4_CHIOP</name>
<dbReference type="SMART" id="SM00326">
    <property type="entry name" value="SH3"/>
    <property type="match status" value="1"/>
</dbReference>
<accession>A0A8J4YKB4</accession>
<feature type="region of interest" description="Disordered" evidence="3">
    <location>
        <begin position="1"/>
        <end position="131"/>
    </location>
</feature>
<dbReference type="PROSITE" id="PS50002">
    <property type="entry name" value="SH3"/>
    <property type="match status" value="1"/>
</dbReference>
<dbReference type="PANTHER" id="PTHR15591:SF13">
    <property type="entry name" value="RUN DOMAIN-CONTAINING PROTEIN"/>
    <property type="match status" value="1"/>
</dbReference>
<dbReference type="Proteomes" id="UP000770661">
    <property type="component" value="Unassembled WGS sequence"/>
</dbReference>
<dbReference type="InterPro" id="IPR036028">
    <property type="entry name" value="SH3-like_dom_sf"/>
</dbReference>
<evidence type="ECO:0000313" key="6">
    <source>
        <dbReference type="Proteomes" id="UP000770661"/>
    </source>
</evidence>
<dbReference type="InterPro" id="IPR001452">
    <property type="entry name" value="SH3_domain"/>
</dbReference>
<dbReference type="AlphaFoldDB" id="A0A8J4YKB4"/>
<dbReference type="OrthoDB" id="7416493at2759"/>
<dbReference type="Pfam" id="PF07653">
    <property type="entry name" value="SH3_2"/>
    <property type="match status" value="1"/>
</dbReference>
<reference evidence="5" key="1">
    <citation type="submission" date="2020-07" db="EMBL/GenBank/DDBJ databases">
        <title>The High-quality genome of the commercially important snow crab, Chionoecetes opilio.</title>
        <authorList>
            <person name="Jeong J.-H."/>
            <person name="Ryu S."/>
        </authorList>
    </citation>
    <scope>NUCLEOTIDE SEQUENCE</scope>
    <source>
        <strain evidence="5">MADBK_172401_WGS</strain>
        <tissue evidence="5">Digestive gland</tissue>
    </source>
</reference>
<dbReference type="InterPro" id="IPR047343">
    <property type="entry name" value="RUSC1_2"/>
</dbReference>